<organism evidence="2 3">
    <name type="scientific">Abeliophyllum distichum</name>
    <dbReference type="NCBI Taxonomy" id="126358"/>
    <lineage>
        <taxon>Eukaryota</taxon>
        <taxon>Viridiplantae</taxon>
        <taxon>Streptophyta</taxon>
        <taxon>Embryophyta</taxon>
        <taxon>Tracheophyta</taxon>
        <taxon>Spermatophyta</taxon>
        <taxon>Magnoliopsida</taxon>
        <taxon>eudicotyledons</taxon>
        <taxon>Gunneridae</taxon>
        <taxon>Pentapetalae</taxon>
        <taxon>asterids</taxon>
        <taxon>lamiids</taxon>
        <taxon>Lamiales</taxon>
        <taxon>Oleaceae</taxon>
        <taxon>Forsythieae</taxon>
        <taxon>Abeliophyllum</taxon>
    </lineage>
</organism>
<evidence type="ECO:0000313" key="3">
    <source>
        <dbReference type="Proteomes" id="UP001604336"/>
    </source>
</evidence>
<dbReference type="AlphaFoldDB" id="A0ABD1PDH8"/>
<dbReference type="EMBL" id="JBFOLK010000014">
    <property type="protein sequence ID" value="KAL2461907.1"/>
    <property type="molecule type" value="Genomic_DNA"/>
</dbReference>
<dbReference type="PANTHER" id="PTHR48449">
    <property type="entry name" value="DUF1985 DOMAIN-CONTAINING PROTEIN"/>
    <property type="match status" value="1"/>
</dbReference>
<dbReference type="Pfam" id="PF09331">
    <property type="entry name" value="DUF1985"/>
    <property type="match status" value="1"/>
</dbReference>
<comment type="caution">
    <text evidence="2">The sequence shown here is derived from an EMBL/GenBank/DDBJ whole genome shotgun (WGS) entry which is preliminary data.</text>
</comment>
<dbReference type="Proteomes" id="UP001604336">
    <property type="component" value="Unassembled WGS sequence"/>
</dbReference>
<evidence type="ECO:0000259" key="1">
    <source>
        <dbReference type="Pfam" id="PF09331"/>
    </source>
</evidence>
<gene>
    <name evidence="2" type="ORF">Adt_45327</name>
</gene>
<dbReference type="InterPro" id="IPR015410">
    <property type="entry name" value="DUF1985"/>
</dbReference>
<feature type="domain" description="DUF1985" evidence="1">
    <location>
        <begin position="31"/>
        <end position="104"/>
    </location>
</feature>
<reference evidence="3" key="1">
    <citation type="submission" date="2024-07" db="EMBL/GenBank/DDBJ databases">
        <title>Two chromosome-level genome assemblies of Korean endemic species Abeliophyllum distichum and Forsythia ovata (Oleaceae).</title>
        <authorList>
            <person name="Jang H."/>
        </authorList>
    </citation>
    <scope>NUCLEOTIDE SEQUENCE [LARGE SCALE GENOMIC DNA]</scope>
</reference>
<dbReference type="PANTHER" id="PTHR48449:SF1">
    <property type="entry name" value="DUF1985 DOMAIN-CONTAINING PROTEIN"/>
    <property type="match status" value="1"/>
</dbReference>
<name>A0ABD1PDH8_9LAMI</name>
<protein>
    <submittedName>
        <fullName evidence="2">DUF1985 domain-containing protein</fullName>
    </submittedName>
</protein>
<proteinExistence type="predicted"/>
<accession>A0ABD1PDH8</accession>
<sequence length="113" mass="13420">MQKQMVREICFGPYLDLKETLIQAQLIHQLLLRQVKQQNINELWFNISGKLVRFSIEEFCLISGLRCVDNGDFTKYRMRDSTIKEKYFKKYDSISTECVENVFKELPSDTVDK</sequence>
<keyword evidence="3" id="KW-1185">Reference proteome</keyword>
<evidence type="ECO:0000313" key="2">
    <source>
        <dbReference type="EMBL" id="KAL2461907.1"/>
    </source>
</evidence>